<keyword evidence="13 16" id="KW-0464">Manganese</keyword>
<keyword evidence="15 16" id="KW-0469">Meiosis</keyword>
<evidence type="ECO:0000256" key="14">
    <source>
        <dbReference type="ARBA" id="ARBA00023242"/>
    </source>
</evidence>
<dbReference type="OrthoDB" id="30417at2759"/>
<dbReference type="GO" id="GO:0035861">
    <property type="term" value="C:site of double-strand break"/>
    <property type="evidence" value="ECO:0000318"/>
    <property type="project" value="GO_Central"/>
</dbReference>
<reference evidence="22" key="1">
    <citation type="submission" date="2015-02" db="EMBL/GenBank/DDBJ databases">
        <title>Genome sequencing for Strongylocentrotus purpuratus.</title>
        <authorList>
            <person name="Murali S."/>
            <person name="Liu Y."/>
            <person name="Vee V."/>
            <person name="English A."/>
            <person name="Wang M."/>
            <person name="Skinner E."/>
            <person name="Han Y."/>
            <person name="Muzny D.M."/>
            <person name="Worley K.C."/>
            <person name="Gibbs R.A."/>
        </authorList>
    </citation>
    <scope>NUCLEOTIDE SEQUENCE</scope>
</reference>
<sequence>MAHTSSEDSDHEVPGNMDEGDENTIKILVATDCHVGYMEKDFIRHSDSIDTFEEILQLAQKNKVDMVLIGGNLFHENTPSKRSLHGVMTLLRKYCMGDRPVQIEFLSDQSVNFAASPFPNVNCEDPNLNIDMPIFSIHGNHDDPRGLGTLSALDMLSACGLVNYFGKSTSLESVEISPILIQKGITKLAMFGLGSIRDERLHRMFLSGKISMLRPKQNADSWFNIFVIHQNRAKRSRNNYIPAQFLDNFIDLVIWGREHECLIDPVWNATQNFFISQPGSSIATSLTPGEAVPKHVGLLQVCGKAMKCTKLKLETVRPFYIEDIALQDTTLDRDDVNAFCTEKVEALIQRAEDEHTGNRKQPTLPLIRLQVDCREWYNKLNGKRFGQKFVGRVANKDDFVWCSKRRIQGQTKEDTEPVEDLEEFFKLEALGTERHEDSVCKYFSGTEEVCDHCRYGAAHCCALRLLMEGAFVEKDLIALRISFGMFGFGGRAFCRMASTSLRTESAVSASRVLIEDSTLATISVTGIRLGATAKLRPFFNGILGRCQIWTTFSLSSAERILAMSAAVESNSALAEFLTKQLELLSEKFLGLAVREYVDKEKKEAIRIVVKHQLSQTQGQLMNQGTTKDHIDDEIKDLRKYRVHAGGKKKEAKNKKGRARNKKDGVQEDAVLTMTWRIEALIQ</sequence>
<evidence type="ECO:0000256" key="17">
    <source>
        <dbReference type="PIRSR" id="PIRSR000882-1"/>
    </source>
</evidence>
<feature type="active site" description="Proton donor" evidence="17">
    <location>
        <position position="141"/>
    </location>
</feature>
<dbReference type="GO" id="GO:0007095">
    <property type="term" value="P:mitotic G2 DNA damage checkpoint signaling"/>
    <property type="evidence" value="ECO:0000318"/>
    <property type="project" value="GO_Central"/>
</dbReference>
<feature type="compositionally biased region" description="Basic and acidic residues" evidence="19">
    <location>
        <begin position="1"/>
        <end position="13"/>
    </location>
</feature>
<comment type="similarity">
    <text evidence="4 16 18">Belongs to the MRE11/RAD32 family.</text>
</comment>
<comment type="subcellular location">
    <subcellularLocation>
        <location evidence="3">Chromosome</location>
    </subcellularLocation>
    <subcellularLocation>
        <location evidence="2 16">Nucleus</location>
    </subcellularLocation>
</comment>
<dbReference type="AlphaFoldDB" id="A0A7M7NCG3"/>
<comment type="function">
    <text evidence="16">Core component of the MRN complex, which plays a central role in double-strand break (DSB) repair, DNA recombination, maintenance of telomere integrity and meiosis. The MRN complex is involved in the repair of DNA double-strand breaks (DSBs) via homologous recombination (HR), an error-free mechanism which primarily occurs during S and G2 phases. The complex (1) mediates the end resection of damaged DNA, which generates proper single-stranded DNA, a key initial steps in HR, and is (2) required for the recruitment of other repair factors and efficient activation of ATM and ATR upon DNA damage. Within the MRN complex, MRE11 possesses both single-strand endonuclease activity and double-strand-specific 3'-5' exonuclease activity. MRE11 first endonucleolytically cleaves the 5' strand at DNA DSB ends to prevent non-homologous end joining (NHEJ) and licence HR. It then generates a single-stranded DNA gap via 3' to 5' exonucleolytic degradation, which is required for single-strand invasion and recombination.</text>
</comment>
<dbReference type="GO" id="GO:0042138">
    <property type="term" value="P:meiotic DNA double-strand break formation"/>
    <property type="evidence" value="ECO:0000318"/>
    <property type="project" value="GO_Central"/>
</dbReference>
<dbReference type="InterPro" id="IPR041796">
    <property type="entry name" value="Mre11_N"/>
</dbReference>
<keyword evidence="22" id="KW-1185">Reference proteome</keyword>
<reference evidence="21" key="2">
    <citation type="submission" date="2021-01" db="UniProtKB">
        <authorList>
            <consortium name="EnsemblMetazoa"/>
        </authorList>
    </citation>
    <scope>IDENTIFICATION</scope>
</reference>
<comment type="cofactor">
    <cofactor evidence="1 16">
        <name>Mn(2+)</name>
        <dbReference type="ChEBI" id="CHEBI:29035"/>
    </cofactor>
</comment>
<dbReference type="InterPro" id="IPR038487">
    <property type="entry name" value="Mre11_capping_dom"/>
</dbReference>
<feature type="region of interest" description="Disordered" evidence="19">
    <location>
        <begin position="1"/>
        <end position="21"/>
    </location>
</feature>
<keyword evidence="8 16" id="KW-0255">Endonuclease</keyword>
<organism evidence="21 22">
    <name type="scientific">Strongylocentrotus purpuratus</name>
    <name type="common">Purple sea urchin</name>
    <dbReference type="NCBI Taxonomy" id="7668"/>
    <lineage>
        <taxon>Eukaryota</taxon>
        <taxon>Metazoa</taxon>
        <taxon>Echinodermata</taxon>
        <taxon>Eleutherozoa</taxon>
        <taxon>Echinozoa</taxon>
        <taxon>Echinoidea</taxon>
        <taxon>Euechinoidea</taxon>
        <taxon>Echinacea</taxon>
        <taxon>Camarodonta</taxon>
        <taxon>Echinidea</taxon>
        <taxon>Strongylocentrotidae</taxon>
        <taxon>Strongylocentrotus</taxon>
    </lineage>
</organism>
<evidence type="ECO:0000256" key="18">
    <source>
        <dbReference type="RuleBase" id="RU003447"/>
    </source>
</evidence>
<keyword evidence="5" id="KW-0158">Chromosome</keyword>
<dbReference type="KEGG" id="spu:583059"/>
<dbReference type="InterPro" id="IPR029052">
    <property type="entry name" value="Metallo-depent_PP-like"/>
</dbReference>
<keyword evidence="11 16" id="KW-0269">Exonuclease</keyword>
<evidence type="ECO:0000256" key="13">
    <source>
        <dbReference type="ARBA" id="ARBA00023211"/>
    </source>
</evidence>
<dbReference type="PANTHER" id="PTHR10139">
    <property type="entry name" value="DOUBLE-STRAND BREAK REPAIR PROTEIN MRE11"/>
    <property type="match status" value="1"/>
</dbReference>
<evidence type="ECO:0000256" key="6">
    <source>
        <dbReference type="ARBA" id="ARBA00022722"/>
    </source>
</evidence>
<dbReference type="SUPFAM" id="SSF56300">
    <property type="entry name" value="Metallo-dependent phosphatases"/>
    <property type="match status" value="1"/>
</dbReference>
<evidence type="ECO:0000256" key="7">
    <source>
        <dbReference type="ARBA" id="ARBA00022723"/>
    </source>
</evidence>
<dbReference type="GO" id="GO:0097552">
    <property type="term" value="P:mitochondrial double-strand break repair via homologous recombination"/>
    <property type="evidence" value="ECO:0000318"/>
    <property type="project" value="GO_Central"/>
</dbReference>
<evidence type="ECO:0000256" key="8">
    <source>
        <dbReference type="ARBA" id="ARBA00022759"/>
    </source>
</evidence>
<dbReference type="InterPro" id="IPR004843">
    <property type="entry name" value="Calcineurin-like_PHP"/>
</dbReference>
<dbReference type="Pfam" id="PF04152">
    <property type="entry name" value="Mre11_DNA_bind"/>
    <property type="match status" value="1"/>
</dbReference>
<feature type="domain" description="Mre11 DNA-binding" evidence="20">
    <location>
        <begin position="306"/>
        <end position="455"/>
    </location>
</feature>
<evidence type="ECO:0000256" key="1">
    <source>
        <dbReference type="ARBA" id="ARBA00001936"/>
    </source>
</evidence>
<evidence type="ECO:0000313" key="22">
    <source>
        <dbReference type="Proteomes" id="UP000007110"/>
    </source>
</evidence>
<dbReference type="GO" id="GO:0000014">
    <property type="term" value="F:single-stranded DNA endodeoxyribonuclease activity"/>
    <property type="evidence" value="ECO:0000318"/>
    <property type="project" value="GO_Central"/>
</dbReference>
<dbReference type="NCBIfam" id="TIGR00583">
    <property type="entry name" value="mre11"/>
    <property type="match status" value="1"/>
</dbReference>
<dbReference type="CDD" id="cd00840">
    <property type="entry name" value="MPP_Mre11_N"/>
    <property type="match status" value="1"/>
</dbReference>
<dbReference type="InParanoid" id="A0A7M7NCG3"/>
<protein>
    <recommendedName>
        <fullName evidence="16">Double-strand break repair protein</fullName>
    </recommendedName>
</protein>
<evidence type="ECO:0000256" key="3">
    <source>
        <dbReference type="ARBA" id="ARBA00004286"/>
    </source>
</evidence>
<evidence type="ECO:0000256" key="12">
    <source>
        <dbReference type="ARBA" id="ARBA00023204"/>
    </source>
</evidence>
<accession>A0A7M7NCG3</accession>
<dbReference type="EnsemblMetazoa" id="XM_030978577">
    <property type="protein sequence ID" value="XP_030834437"/>
    <property type="gene ID" value="LOC583059"/>
</dbReference>
<keyword evidence="10 16" id="KW-0378">Hydrolase</keyword>
<dbReference type="Gene3D" id="3.30.110.110">
    <property type="entry name" value="Mre11, capping domain"/>
    <property type="match status" value="1"/>
</dbReference>
<dbReference type="Pfam" id="PF00149">
    <property type="entry name" value="Metallophos"/>
    <property type="match status" value="1"/>
</dbReference>
<dbReference type="InterPro" id="IPR003701">
    <property type="entry name" value="Mre11"/>
</dbReference>
<evidence type="ECO:0000256" key="9">
    <source>
        <dbReference type="ARBA" id="ARBA00022763"/>
    </source>
</evidence>
<evidence type="ECO:0000256" key="15">
    <source>
        <dbReference type="ARBA" id="ARBA00023254"/>
    </source>
</evidence>
<keyword evidence="7" id="KW-0479">Metal-binding</keyword>
<dbReference type="Gene3D" id="3.60.21.10">
    <property type="match status" value="1"/>
</dbReference>
<dbReference type="GO" id="GO:0031573">
    <property type="term" value="P:mitotic intra-S DNA damage checkpoint signaling"/>
    <property type="evidence" value="ECO:0000318"/>
    <property type="project" value="GO_Central"/>
</dbReference>
<dbReference type="GO" id="GO:0006303">
    <property type="term" value="P:double-strand break repair via nonhomologous end joining"/>
    <property type="evidence" value="ECO:0000318"/>
    <property type="project" value="GO_Central"/>
</dbReference>
<dbReference type="GO" id="GO:0008296">
    <property type="term" value="F:3'-5'-DNA exonuclease activity"/>
    <property type="evidence" value="ECO:0007669"/>
    <property type="project" value="InterPro"/>
</dbReference>
<dbReference type="FunFam" id="3.60.21.10:FF:000011">
    <property type="entry name" value="Double-strand break repair protein"/>
    <property type="match status" value="1"/>
</dbReference>
<evidence type="ECO:0000259" key="20">
    <source>
        <dbReference type="SMART" id="SM01347"/>
    </source>
</evidence>
<dbReference type="GO" id="GO:0000724">
    <property type="term" value="P:double-strand break repair via homologous recombination"/>
    <property type="evidence" value="ECO:0000318"/>
    <property type="project" value="GO_Central"/>
</dbReference>
<keyword evidence="9 16" id="KW-0227">DNA damage</keyword>
<dbReference type="GeneID" id="583059"/>
<dbReference type="PANTHER" id="PTHR10139:SF1">
    <property type="entry name" value="DOUBLE-STRAND BREAK REPAIR PROTEIN MRE11"/>
    <property type="match status" value="1"/>
</dbReference>
<name>A0A7M7NCG3_STRPU</name>
<keyword evidence="12 16" id="KW-0234">DNA repair</keyword>
<evidence type="ECO:0000256" key="4">
    <source>
        <dbReference type="ARBA" id="ARBA00009028"/>
    </source>
</evidence>
<evidence type="ECO:0000256" key="2">
    <source>
        <dbReference type="ARBA" id="ARBA00004123"/>
    </source>
</evidence>
<dbReference type="GO" id="GO:0030145">
    <property type="term" value="F:manganese ion binding"/>
    <property type="evidence" value="ECO:0007669"/>
    <property type="project" value="UniProtKB-UniRule"/>
</dbReference>
<dbReference type="Proteomes" id="UP000007110">
    <property type="component" value="Unassembled WGS sequence"/>
</dbReference>
<keyword evidence="6 16" id="KW-0540">Nuclease</keyword>
<evidence type="ECO:0000256" key="5">
    <source>
        <dbReference type="ARBA" id="ARBA00022454"/>
    </source>
</evidence>
<evidence type="ECO:0000256" key="11">
    <source>
        <dbReference type="ARBA" id="ARBA00022839"/>
    </source>
</evidence>
<dbReference type="PIRSF" id="PIRSF000882">
    <property type="entry name" value="DSB_repair_MRE11"/>
    <property type="match status" value="1"/>
</dbReference>
<evidence type="ECO:0000256" key="10">
    <source>
        <dbReference type="ARBA" id="ARBA00022801"/>
    </source>
</evidence>
<evidence type="ECO:0000256" key="16">
    <source>
        <dbReference type="PIRNR" id="PIRNR000882"/>
    </source>
</evidence>
<evidence type="ECO:0000313" key="21">
    <source>
        <dbReference type="EnsemblMetazoa" id="XP_030834437"/>
    </source>
</evidence>
<dbReference type="SMART" id="SM01347">
    <property type="entry name" value="Mre11_DNA_bind"/>
    <property type="match status" value="1"/>
</dbReference>
<proteinExistence type="inferred from homology"/>
<dbReference type="GO" id="GO:0030870">
    <property type="term" value="C:Mre11 complex"/>
    <property type="evidence" value="ECO:0000318"/>
    <property type="project" value="GO_Central"/>
</dbReference>
<evidence type="ECO:0000256" key="19">
    <source>
        <dbReference type="SAM" id="MobiDB-lite"/>
    </source>
</evidence>
<dbReference type="RefSeq" id="XP_030834437.1">
    <property type="nucleotide sequence ID" value="XM_030978577.1"/>
</dbReference>
<dbReference type="InterPro" id="IPR007281">
    <property type="entry name" value="Mre11_DNA-bd"/>
</dbReference>
<dbReference type="OMA" id="RKYCFGG"/>
<keyword evidence="14 16" id="KW-0539">Nucleus</keyword>
<dbReference type="GO" id="GO:0000723">
    <property type="term" value="P:telomere maintenance"/>
    <property type="evidence" value="ECO:0000318"/>
    <property type="project" value="GO_Central"/>
</dbReference>